<evidence type="ECO:0000256" key="3">
    <source>
        <dbReference type="ARBA" id="ARBA00012001"/>
    </source>
</evidence>
<evidence type="ECO:0000313" key="10">
    <source>
        <dbReference type="EMBL" id="AAB67746.1"/>
    </source>
</evidence>
<dbReference type="Pfam" id="PF00161">
    <property type="entry name" value="RIP"/>
    <property type="match status" value="1"/>
</dbReference>
<gene>
    <name evidence="10" type="primary">AAP</name>
</gene>
<comment type="catalytic activity">
    <reaction evidence="1 8">
        <text>Endohydrolysis of the N-glycosidic bond at one specific adenosine on the 28S rRNA.</text>
        <dbReference type="EC" id="3.2.2.22"/>
    </reaction>
</comment>
<keyword evidence="5 8" id="KW-0378">Hydrolase</keyword>
<dbReference type="InterPro" id="IPR016139">
    <property type="entry name" value="Ribosome_inactivat_prot_sub2"/>
</dbReference>
<organism evidence="10">
    <name type="scientific">Amaranthus tricolor</name>
    <name type="common">Joseph's coat</name>
    <name type="synonym">Amaranthus gangeticus</name>
    <dbReference type="NCBI Taxonomy" id="29722"/>
    <lineage>
        <taxon>Eukaryota</taxon>
        <taxon>Viridiplantae</taxon>
        <taxon>Streptophyta</taxon>
        <taxon>Embryophyta</taxon>
        <taxon>Tracheophyta</taxon>
        <taxon>Spermatophyta</taxon>
        <taxon>Magnoliopsida</taxon>
        <taxon>eudicotyledons</taxon>
        <taxon>Gunneridae</taxon>
        <taxon>Pentapetalae</taxon>
        <taxon>Caryophyllales</taxon>
        <taxon>Amaranthaceae</taxon>
        <taxon>Amaranthus</taxon>
    </lineage>
</organism>
<evidence type="ECO:0000256" key="8">
    <source>
        <dbReference type="RuleBase" id="RU004915"/>
    </source>
</evidence>
<dbReference type="EMBL" id="U70215">
    <property type="protein sequence ID" value="AAB67746.1"/>
    <property type="molecule type" value="mRNA"/>
</dbReference>
<dbReference type="GO" id="GO:0090729">
    <property type="term" value="F:toxin activity"/>
    <property type="evidence" value="ECO:0007669"/>
    <property type="project" value="UniProtKB-KW"/>
</dbReference>
<dbReference type="SUPFAM" id="SSF56371">
    <property type="entry name" value="Ribosome inactivating proteins (RIP)"/>
    <property type="match status" value="1"/>
</dbReference>
<dbReference type="InterPro" id="IPR001574">
    <property type="entry name" value="Ribosome_inactivat_prot"/>
</dbReference>
<dbReference type="Gene3D" id="3.40.420.10">
    <property type="entry name" value="Ricin (A subunit), domain 1"/>
    <property type="match status" value="1"/>
</dbReference>
<dbReference type="InterPro" id="IPR036041">
    <property type="entry name" value="Ribosome-inact_prot_sf"/>
</dbReference>
<accession>Q96322</accession>
<proteinExistence type="evidence at transcript level"/>
<dbReference type="AlphaFoldDB" id="Q96322"/>
<dbReference type="PANTHER" id="PTHR33453:SF34">
    <property type="entry name" value="RIBOSOME-INACTIVATING PROTEIN"/>
    <property type="match status" value="1"/>
</dbReference>
<evidence type="ECO:0000256" key="9">
    <source>
        <dbReference type="SAM" id="Phobius"/>
    </source>
</evidence>
<evidence type="ECO:0000256" key="6">
    <source>
        <dbReference type="ARBA" id="ARBA00022821"/>
    </source>
</evidence>
<evidence type="ECO:0000256" key="1">
    <source>
        <dbReference type="ARBA" id="ARBA00000237"/>
    </source>
</evidence>
<evidence type="ECO:0000256" key="4">
    <source>
        <dbReference type="ARBA" id="ARBA00022656"/>
    </source>
</evidence>
<evidence type="ECO:0000256" key="7">
    <source>
        <dbReference type="ARBA" id="ARBA00023193"/>
    </source>
</evidence>
<dbReference type="Gene3D" id="4.10.470.10">
    <property type="entry name" value="Ricin (A Subunit), domain 2"/>
    <property type="match status" value="1"/>
</dbReference>
<protein>
    <recommendedName>
        <fullName evidence="3 8">rRNA N-glycosylase</fullName>
        <ecNumber evidence="3 8">3.2.2.22</ecNumber>
    </recommendedName>
</protein>
<dbReference type="InterPro" id="IPR017989">
    <property type="entry name" value="Ribosome_inactivat_1/2"/>
</dbReference>
<dbReference type="GO" id="GO:0006952">
    <property type="term" value="P:defense response"/>
    <property type="evidence" value="ECO:0007669"/>
    <property type="project" value="UniProtKB-KW"/>
</dbReference>
<dbReference type="InterPro" id="IPR017988">
    <property type="entry name" value="Ribosome_inactivat_prot_CS"/>
</dbReference>
<dbReference type="PROSITE" id="PS00275">
    <property type="entry name" value="SHIGA_RICIN"/>
    <property type="match status" value="1"/>
</dbReference>
<dbReference type="GO" id="GO:0030598">
    <property type="term" value="F:rRNA N-glycosylase activity"/>
    <property type="evidence" value="ECO:0007669"/>
    <property type="project" value="UniProtKB-EC"/>
</dbReference>
<keyword evidence="4 8" id="KW-0800">Toxin</keyword>
<keyword evidence="9" id="KW-0472">Membrane</keyword>
<comment type="similarity">
    <text evidence="2">Belongs to the ribosome-inactivating protein family. Type 1 RIP subfamily.</text>
</comment>
<dbReference type="GO" id="GO:0017148">
    <property type="term" value="P:negative regulation of translation"/>
    <property type="evidence" value="ECO:0007669"/>
    <property type="project" value="UniProtKB-KW"/>
</dbReference>
<evidence type="ECO:0000256" key="5">
    <source>
        <dbReference type="ARBA" id="ARBA00022801"/>
    </source>
</evidence>
<reference evidence="10" key="1">
    <citation type="submission" date="1996-09" db="EMBL/GenBank/DDBJ databases">
        <title>Cloning and expression of Amarandin-S, a ribosome-inactivating protein from Amaranthus viridis.</title>
        <authorList>
            <person name="Kim Y.S."/>
            <person name="Oh S.K."/>
            <person name="Kim J.I."/>
            <person name="Park S.C."/>
            <person name="Cho J.W."/>
            <person name="Chung C.H."/>
        </authorList>
    </citation>
    <scope>NUCLEOTIDE SEQUENCE</scope>
    <source>
        <tissue evidence="10">Leaf</tissue>
    </source>
</reference>
<feature type="transmembrane region" description="Helical" evidence="9">
    <location>
        <begin position="6"/>
        <end position="26"/>
    </location>
</feature>
<sequence>MKKVLGGGTWVWWCMIMLIIMITTVVKQSEAQQYRTVGFELHKENSPNGYANFLRRLRSAVSGPTRACNLNITQSNPPIDREYVYIRLQFSDTQWVVLGMAAKDMYIWGYVDNRPGFGPGQPPESNFLMDSPPEARQRLFPGSNRRITDYGGNYNSLQQRAQRNRDNVPLGLTSLDGALKSVYGKSTSQLNEGNAEARFFLTAIQMVAEAARFKYMERGISAPPANFRQNMIAFQNGWARISTLIHNAEGATPKCQAFPQPLRIGTLTYGNVNEIRNEIGIIKY</sequence>
<keyword evidence="7 8" id="KW-0652">Protein synthesis inhibitor</keyword>
<keyword evidence="6 8" id="KW-0611">Plant defense</keyword>
<evidence type="ECO:0000256" key="2">
    <source>
        <dbReference type="ARBA" id="ARBA00008544"/>
    </source>
</evidence>
<keyword evidence="9" id="KW-0812">Transmembrane</keyword>
<keyword evidence="9" id="KW-1133">Transmembrane helix</keyword>
<dbReference type="InterPro" id="IPR016138">
    <property type="entry name" value="Ribosome_inactivat_prot_sub1"/>
</dbReference>
<dbReference type="SMR" id="Q96322"/>
<name>Q96322_AMATR</name>
<dbReference type="PRINTS" id="PR00396">
    <property type="entry name" value="SHIGARICIN"/>
</dbReference>
<dbReference type="PANTHER" id="PTHR33453">
    <property type="match status" value="1"/>
</dbReference>
<dbReference type="EC" id="3.2.2.22" evidence="3 8"/>